<comment type="caution">
    <text evidence="11">The sequence shown here is derived from an EMBL/GenBank/DDBJ whole genome shotgun (WGS) entry which is preliminary data.</text>
</comment>
<evidence type="ECO:0000256" key="4">
    <source>
        <dbReference type="ARBA" id="ARBA00022737"/>
    </source>
</evidence>
<evidence type="ECO:0000256" key="9">
    <source>
        <dbReference type="PROSITE-ProRule" id="PRU00282"/>
    </source>
</evidence>
<evidence type="ECO:0000256" key="10">
    <source>
        <dbReference type="RuleBase" id="RU000488"/>
    </source>
</evidence>
<evidence type="ECO:0000256" key="7">
    <source>
        <dbReference type="ARBA" id="ARBA00023128"/>
    </source>
</evidence>
<proteinExistence type="inferred from homology"/>
<dbReference type="PANTHER" id="PTHR45829">
    <property type="entry name" value="MITOCHONDRIAL CARRIER PROTEIN RIM2"/>
    <property type="match status" value="1"/>
</dbReference>
<reference evidence="11" key="1">
    <citation type="submission" date="2020-05" db="EMBL/GenBank/DDBJ databases">
        <title>Phylogenomic resolution of chytrid fungi.</title>
        <authorList>
            <person name="Stajich J.E."/>
            <person name="Amses K."/>
            <person name="Simmons R."/>
            <person name="Seto K."/>
            <person name="Myers J."/>
            <person name="Bonds A."/>
            <person name="Quandt C.A."/>
            <person name="Barry K."/>
            <person name="Liu P."/>
            <person name="Grigoriev I."/>
            <person name="Longcore J.E."/>
            <person name="James T.Y."/>
        </authorList>
    </citation>
    <scope>NUCLEOTIDE SEQUENCE</scope>
    <source>
        <strain evidence="11">JEL0513</strain>
    </source>
</reference>
<sequence>MQSSLYLSTSATASPAAHLSSSALIKPFRAAFSNIKSVGVALRSIYFSVYGRGKQFYTSLNNGKETSAVHMISAATAGFATALFSNPIWLVKTRMQLQNEVTKSNTASSKSAAPRVYYKNSLHCASEVVRTEGIRGLYKGLSASLLGLSESTLQFVLYEHFKKSVSDYRAGQNGSSLSVSSQLHFLDTFGIAACAKLIAAVATYPHEVLRTRLRQDPGPNSKYKGLFRTAAMVYREEGFAGLYGGMTAHLLRVIPNACILFGTVEFILALAK</sequence>
<name>A0AAD5SU76_9FUNG</name>
<dbReference type="GO" id="GO:0005743">
    <property type="term" value="C:mitochondrial inner membrane"/>
    <property type="evidence" value="ECO:0007669"/>
    <property type="project" value="UniProtKB-SubCell"/>
</dbReference>
<feature type="repeat" description="Solcar" evidence="9">
    <location>
        <begin position="65"/>
        <end position="164"/>
    </location>
</feature>
<dbReference type="Proteomes" id="UP001211907">
    <property type="component" value="Unassembled WGS sequence"/>
</dbReference>
<gene>
    <name evidence="11" type="ORF">HK100_005201</name>
</gene>
<keyword evidence="3 9" id="KW-0812">Transmembrane</keyword>
<dbReference type="PROSITE" id="PS50920">
    <property type="entry name" value="SOLCAR"/>
    <property type="match status" value="2"/>
</dbReference>
<evidence type="ECO:0008006" key="13">
    <source>
        <dbReference type="Google" id="ProtNLM"/>
    </source>
</evidence>
<feature type="repeat" description="Solcar" evidence="9">
    <location>
        <begin position="183"/>
        <end position="270"/>
    </location>
</feature>
<evidence type="ECO:0000256" key="2">
    <source>
        <dbReference type="ARBA" id="ARBA00022448"/>
    </source>
</evidence>
<dbReference type="SUPFAM" id="SSF103506">
    <property type="entry name" value="Mitochondrial carrier"/>
    <property type="match status" value="1"/>
</dbReference>
<dbReference type="InterPro" id="IPR023395">
    <property type="entry name" value="MCP_dom_sf"/>
</dbReference>
<dbReference type="EMBL" id="JADGJH010002456">
    <property type="protein sequence ID" value="KAJ3098019.1"/>
    <property type="molecule type" value="Genomic_DNA"/>
</dbReference>
<keyword evidence="12" id="KW-1185">Reference proteome</keyword>
<evidence type="ECO:0000256" key="3">
    <source>
        <dbReference type="ARBA" id="ARBA00022692"/>
    </source>
</evidence>
<evidence type="ECO:0000256" key="8">
    <source>
        <dbReference type="ARBA" id="ARBA00023136"/>
    </source>
</evidence>
<organism evidence="11 12">
    <name type="scientific">Physocladia obscura</name>
    <dbReference type="NCBI Taxonomy" id="109957"/>
    <lineage>
        <taxon>Eukaryota</taxon>
        <taxon>Fungi</taxon>
        <taxon>Fungi incertae sedis</taxon>
        <taxon>Chytridiomycota</taxon>
        <taxon>Chytridiomycota incertae sedis</taxon>
        <taxon>Chytridiomycetes</taxon>
        <taxon>Chytridiales</taxon>
        <taxon>Chytriomycetaceae</taxon>
        <taxon>Physocladia</taxon>
    </lineage>
</organism>
<comment type="similarity">
    <text evidence="10">Belongs to the mitochondrial carrier (TC 2.A.29) family.</text>
</comment>
<dbReference type="GO" id="GO:0015218">
    <property type="term" value="F:pyrimidine nucleotide transmembrane transporter activity"/>
    <property type="evidence" value="ECO:0007669"/>
    <property type="project" value="InterPro"/>
</dbReference>
<dbReference type="Gene3D" id="1.50.40.10">
    <property type="entry name" value="Mitochondrial carrier domain"/>
    <property type="match status" value="1"/>
</dbReference>
<evidence type="ECO:0000313" key="12">
    <source>
        <dbReference type="Proteomes" id="UP001211907"/>
    </source>
</evidence>
<protein>
    <recommendedName>
        <fullName evidence="13">Mitochondrial carrier protein</fullName>
    </recommendedName>
</protein>
<keyword evidence="5" id="KW-0999">Mitochondrion inner membrane</keyword>
<evidence type="ECO:0000256" key="1">
    <source>
        <dbReference type="ARBA" id="ARBA00004448"/>
    </source>
</evidence>
<dbReference type="GO" id="GO:1990519">
    <property type="term" value="P:pyrimidine nucleotide import into mitochondrion"/>
    <property type="evidence" value="ECO:0007669"/>
    <property type="project" value="TreeGrafter"/>
</dbReference>
<keyword evidence="4" id="KW-0677">Repeat</keyword>
<evidence type="ECO:0000256" key="5">
    <source>
        <dbReference type="ARBA" id="ARBA00022792"/>
    </source>
</evidence>
<keyword evidence="7" id="KW-0496">Mitochondrion</keyword>
<keyword evidence="2 10" id="KW-0813">Transport</keyword>
<dbReference type="PANTHER" id="PTHR45829:SF4">
    <property type="entry name" value="MITOCHONDRIAL CARRIER PROTEIN RIM2"/>
    <property type="match status" value="1"/>
</dbReference>
<dbReference type="InterPro" id="IPR049562">
    <property type="entry name" value="SLC25A33/36-like"/>
</dbReference>
<dbReference type="InterPro" id="IPR018108">
    <property type="entry name" value="MCP_transmembrane"/>
</dbReference>
<accession>A0AAD5SU76</accession>
<dbReference type="Pfam" id="PF00153">
    <property type="entry name" value="Mito_carr"/>
    <property type="match status" value="2"/>
</dbReference>
<keyword evidence="6" id="KW-1133">Transmembrane helix</keyword>
<evidence type="ECO:0000313" key="11">
    <source>
        <dbReference type="EMBL" id="KAJ3098019.1"/>
    </source>
</evidence>
<evidence type="ECO:0000256" key="6">
    <source>
        <dbReference type="ARBA" id="ARBA00022989"/>
    </source>
</evidence>
<comment type="subcellular location">
    <subcellularLocation>
        <location evidence="1">Mitochondrion inner membrane</location>
        <topology evidence="1">Multi-pass membrane protein</topology>
    </subcellularLocation>
</comment>
<dbReference type="AlphaFoldDB" id="A0AAD5SU76"/>
<keyword evidence="8 9" id="KW-0472">Membrane</keyword>